<gene>
    <name evidence="2" type="ORF">AA81_04420</name>
</gene>
<dbReference type="SMART" id="SM00881">
    <property type="entry name" value="CoA_binding"/>
    <property type="match status" value="1"/>
</dbReference>
<dbReference type="PANTHER" id="PTHR33303:SF2">
    <property type="entry name" value="COA-BINDING DOMAIN-CONTAINING PROTEIN"/>
    <property type="match status" value="1"/>
</dbReference>
<reference evidence="2 3" key="1">
    <citation type="submission" date="2014-01" db="EMBL/GenBank/DDBJ databases">
        <title>Comparative genomics of Petrotoga.</title>
        <authorList>
            <person name="Chow K."/>
            <person name="Charchuk R."/>
            <person name="Nesbo C.L."/>
        </authorList>
    </citation>
    <scope>NUCLEOTIDE SEQUENCE [LARGE SCALE GENOMIC DNA]</scope>
    <source>
        <strain evidence="2 3">DSM 16923</strain>
    </source>
</reference>
<evidence type="ECO:0000259" key="1">
    <source>
        <dbReference type="SMART" id="SM00881"/>
    </source>
</evidence>
<dbReference type="InterPro" id="IPR003781">
    <property type="entry name" value="CoA-bd"/>
</dbReference>
<evidence type="ECO:0000313" key="3">
    <source>
        <dbReference type="Proteomes" id="UP000236950"/>
    </source>
</evidence>
<accession>A0A2S5EIK1</accession>
<dbReference type="PANTHER" id="PTHR33303">
    <property type="entry name" value="CYTOPLASMIC PROTEIN-RELATED"/>
    <property type="match status" value="1"/>
</dbReference>
<name>A0A2S5EIK1_9BACT</name>
<evidence type="ECO:0000313" key="2">
    <source>
        <dbReference type="EMBL" id="POZ92976.1"/>
    </source>
</evidence>
<dbReference type="SUPFAM" id="SSF51735">
    <property type="entry name" value="NAD(P)-binding Rossmann-fold domains"/>
    <property type="match status" value="1"/>
</dbReference>
<dbReference type="Gene3D" id="3.40.50.720">
    <property type="entry name" value="NAD(P)-binding Rossmann-like Domain"/>
    <property type="match status" value="1"/>
</dbReference>
<dbReference type="InterPro" id="IPR036291">
    <property type="entry name" value="NAD(P)-bd_dom_sf"/>
</dbReference>
<dbReference type="Proteomes" id="UP000236950">
    <property type="component" value="Unassembled WGS sequence"/>
</dbReference>
<sequence length="126" mass="14547">MDLKNVRNIAIIGATTNKEKYGYKVLKNLKDKGYKLYPINPKYDEIEGIETYASVKDLPKGEIDLIVFVVPPKNGITAVKEAYEEGFRRFWFQPGAESDEIEEYLKNLPNVEYSFIKCIMVETSRN</sequence>
<proteinExistence type="predicted"/>
<dbReference type="AlphaFoldDB" id="A0A2S5EIK1"/>
<dbReference type="RefSeq" id="WP_103898337.1">
    <property type="nucleotide sequence ID" value="NZ_JALY01000101.1"/>
</dbReference>
<organism evidence="2 3">
    <name type="scientific">Petrotoga halophila DSM 16923</name>
    <dbReference type="NCBI Taxonomy" id="1122953"/>
    <lineage>
        <taxon>Bacteria</taxon>
        <taxon>Thermotogati</taxon>
        <taxon>Thermotogota</taxon>
        <taxon>Thermotogae</taxon>
        <taxon>Petrotogales</taxon>
        <taxon>Petrotogaceae</taxon>
        <taxon>Petrotoga</taxon>
    </lineage>
</organism>
<comment type="caution">
    <text evidence="2">The sequence shown here is derived from an EMBL/GenBank/DDBJ whole genome shotgun (WGS) entry which is preliminary data.</text>
</comment>
<dbReference type="Pfam" id="PF13380">
    <property type="entry name" value="CoA_binding_2"/>
    <property type="match status" value="1"/>
</dbReference>
<feature type="domain" description="CoA-binding" evidence="1">
    <location>
        <begin position="3"/>
        <end position="96"/>
    </location>
</feature>
<keyword evidence="3" id="KW-1185">Reference proteome</keyword>
<dbReference type="EMBL" id="JALY01000101">
    <property type="protein sequence ID" value="POZ92976.1"/>
    <property type="molecule type" value="Genomic_DNA"/>
</dbReference>
<protein>
    <submittedName>
        <fullName evidence="2">CoA-binding protein</fullName>
    </submittedName>
</protein>